<dbReference type="Proteomes" id="UP000260665">
    <property type="component" value="Unassembled WGS sequence"/>
</dbReference>
<dbReference type="EMBL" id="QFZK01000016">
    <property type="protein sequence ID" value="RFO95424.1"/>
    <property type="molecule type" value="Genomic_DNA"/>
</dbReference>
<reference evidence="1 2" key="1">
    <citation type="submission" date="2018-05" db="EMBL/GenBank/DDBJ databases">
        <title>Rhodoferax soyangensis sp.nov., isolated from an oligotrophic freshwater lake.</title>
        <authorList>
            <person name="Park M."/>
        </authorList>
    </citation>
    <scope>NUCLEOTIDE SEQUENCE [LARGE SCALE GENOMIC DNA]</scope>
    <source>
        <strain evidence="1 2">IMCC26218</strain>
    </source>
</reference>
<keyword evidence="2" id="KW-1185">Reference proteome</keyword>
<gene>
    <name evidence="1" type="ORF">DIC66_18190</name>
</gene>
<protein>
    <submittedName>
        <fullName evidence="1">Uncharacterized protein</fullName>
    </submittedName>
</protein>
<accession>A0A3E1R7T9</accession>
<evidence type="ECO:0000313" key="1">
    <source>
        <dbReference type="EMBL" id="RFO95424.1"/>
    </source>
</evidence>
<organism evidence="1 2">
    <name type="scientific">Rhodoferax lacus</name>
    <dbReference type="NCBI Taxonomy" id="2184758"/>
    <lineage>
        <taxon>Bacteria</taxon>
        <taxon>Pseudomonadati</taxon>
        <taxon>Pseudomonadota</taxon>
        <taxon>Betaproteobacteria</taxon>
        <taxon>Burkholderiales</taxon>
        <taxon>Comamonadaceae</taxon>
        <taxon>Rhodoferax</taxon>
    </lineage>
</organism>
<evidence type="ECO:0000313" key="2">
    <source>
        <dbReference type="Proteomes" id="UP000260665"/>
    </source>
</evidence>
<dbReference type="AlphaFoldDB" id="A0A3E1R7T9"/>
<name>A0A3E1R7T9_9BURK</name>
<proteinExistence type="predicted"/>
<sequence>MGLMRDPARNSEAVAHVEHIRDEMLDCMELFLNPKTERPPVWARVQYADDIQSLWFLRSDLMHMLCDHCGETLAAIKVDTLTALFRGHIPKAQFASARRRR</sequence>
<comment type="caution">
    <text evidence="1">The sequence shown here is derived from an EMBL/GenBank/DDBJ whole genome shotgun (WGS) entry which is preliminary data.</text>
</comment>